<evidence type="ECO:0000313" key="2">
    <source>
        <dbReference type="Proteomes" id="UP000257109"/>
    </source>
</evidence>
<protein>
    <submittedName>
        <fullName evidence="1">Uncharacterized protein</fullName>
    </submittedName>
</protein>
<reference evidence="1" key="1">
    <citation type="submission" date="2018-05" db="EMBL/GenBank/DDBJ databases">
        <title>Draft genome of Mucuna pruriens seed.</title>
        <authorList>
            <person name="Nnadi N.E."/>
            <person name="Vos R."/>
            <person name="Hasami M.H."/>
            <person name="Devisetty U.K."/>
            <person name="Aguiy J.C."/>
        </authorList>
    </citation>
    <scope>NUCLEOTIDE SEQUENCE [LARGE SCALE GENOMIC DNA]</scope>
    <source>
        <strain evidence="1">JCA_2017</strain>
    </source>
</reference>
<comment type="caution">
    <text evidence="1">The sequence shown here is derived from an EMBL/GenBank/DDBJ whole genome shotgun (WGS) entry which is preliminary data.</text>
</comment>
<gene>
    <name evidence="1" type="ORF">CR513_27384</name>
</gene>
<feature type="non-terminal residue" evidence="1">
    <location>
        <position position="1"/>
    </location>
</feature>
<dbReference type="EMBL" id="QJKJ01005305">
    <property type="protein sequence ID" value="RDX90731.1"/>
    <property type="molecule type" value="Genomic_DNA"/>
</dbReference>
<proteinExistence type="predicted"/>
<keyword evidence="2" id="KW-1185">Reference proteome</keyword>
<dbReference type="Proteomes" id="UP000257109">
    <property type="component" value="Unassembled WGS sequence"/>
</dbReference>
<accession>A0A371GJJ6</accession>
<dbReference type="AlphaFoldDB" id="A0A371GJJ6"/>
<name>A0A371GJJ6_MUCPR</name>
<organism evidence="1 2">
    <name type="scientific">Mucuna pruriens</name>
    <name type="common">Velvet bean</name>
    <name type="synonym">Dolichos pruriens</name>
    <dbReference type="NCBI Taxonomy" id="157652"/>
    <lineage>
        <taxon>Eukaryota</taxon>
        <taxon>Viridiplantae</taxon>
        <taxon>Streptophyta</taxon>
        <taxon>Embryophyta</taxon>
        <taxon>Tracheophyta</taxon>
        <taxon>Spermatophyta</taxon>
        <taxon>Magnoliopsida</taxon>
        <taxon>eudicotyledons</taxon>
        <taxon>Gunneridae</taxon>
        <taxon>Pentapetalae</taxon>
        <taxon>rosids</taxon>
        <taxon>fabids</taxon>
        <taxon>Fabales</taxon>
        <taxon>Fabaceae</taxon>
        <taxon>Papilionoideae</taxon>
        <taxon>50 kb inversion clade</taxon>
        <taxon>NPAAA clade</taxon>
        <taxon>indigoferoid/millettioid clade</taxon>
        <taxon>Phaseoleae</taxon>
        <taxon>Mucuna</taxon>
    </lineage>
</organism>
<sequence>IRIIHDIHEIVKYVTYNYSRRATRKLKKFVNFLQCLFTHVILVDNIVDDEDIFTRNMTAPIK</sequence>
<evidence type="ECO:0000313" key="1">
    <source>
        <dbReference type="EMBL" id="RDX90731.1"/>
    </source>
</evidence>